<accession>A0A812YV15</accession>
<evidence type="ECO:0000256" key="11">
    <source>
        <dbReference type="SAM" id="Phobius"/>
    </source>
</evidence>
<comment type="caution">
    <text evidence="9">Lacks conserved residue(s) required for the propagation of feature annotation.</text>
</comment>
<evidence type="ECO:0000256" key="6">
    <source>
        <dbReference type="ARBA" id="ARBA00023136"/>
    </source>
</evidence>
<keyword evidence="8" id="KW-0862">Zinc</keyword>
<keyword evidence="2 11" id="KW-0812">Transmembrane</keyword>
<protein>
    <submittedName>
        <fullName evidence="14">YqfA protein</fullName>
    </submittedName>
</protein>
<dbReference type="InterPro" id="IPR005744">
    <property type="entry name" value="Hy-lIII"/>
</dbReference>
<dbReference type="SUPFAM" id="SSF52172">
    <property type="entry name" value="CheY-like"/>
    <property type="match status" value="1"/>
</dbReference>
<feature type="transmembrane region" description="Helical" evidence="11">
    <location>
        <begin position="636"/>
        <end position="654"/>
    </location>
</feature>
<dbReference type="Gene3D" id="1.10.10.10">
    <property type="entry name" value="Winged helix-like DNA-binding domain superfamily/Winged helix DNA-binding domain"/>
    <property type="match status" value="1"/>
</dbReference>
<feature type="transmembrane region" description="Helical" evidence="11">
    <location>
        <begin position="604"/>
        <end position="624"/>
    </location>
</feature>
<keyword evidence="3 11" id="KW-1133">Transmembrane helix</keyword>
<feature type="binding site" evidence="8">
    <location>
        <position position="631"/>
    </location>
    <ligand>
        <name>Zn(2+)</name>
        <dbReference type="ChEBI" id="CHEBI:29105"/>
    </ligand>
</feature>
<keyword evidence="15" id="KW-1185">Reference proteome</keyword>
<dbReference type="InterPro" id="IPR004254">
    <property type="entry name" value="AdipoR/HlyIII-related"/>
</dbReference>
<evidence type="ECO:0000256" key="7">
    <source>
        <dbReference type="ARBA" id="ARBA00023163"/>
    </source>
</evidence>
<comment type="subcellular location">
    <subcellularLocation>
        <location evidence="1">Endomembrane system</location>
        <topology evidence="1">Multi-pass membrane protein</topology>
    </subcellularLocation>
</comment>
<dbReference type="Pfam" id="PF00072">
    <property type="entry name" value="Response_reg"/>
    <property type="match status" value="1"/>
</dbReference>
<dbReference type="Gene3D" id="3.40.50.2300">
    <property type="match status" value="1"/>
</dbReference>
<evidence type="ECO:0000256" key="4">
    <source>
        <dbReference type="ARBA" id="ARBA00023015"/>
    </source>
</evidence>
<dbReference type="InterPro" id="IPR036388">
    <property type="entry name" value="WH-like_DNA-bd_sf"/>
</dbReference>
<dbReference type="OrthoDB" id="186812at2759"/>
<name>A0A812YV15_9DINO</name>
<evidence type="ECO:0000256" key="2">
    <source>
        <dbReference type="ARBA" id="ARBA00022692"/>
    </source>
</evidence>
<dbReference type="AlphaFoldDB" id="A0A812YV15"/>
<dbReference type="NCBIfam" id="TIGR01065">
    <property type="entry name" value="hlyIII"/>
    <property type="match status" value="1"/>
</dbReference>
<evidence type="ECO:0000256" key="5">
    <source>
        <dbReference type="ARBA" id="ARBA00023125"/>
    </source>
</evidence>
<keyword evidence="7" id="KW-0804">Transcription</keyword>
<evidence type="ECO:0000259" key="12">
    <source>
        <dbReference type="PROSITE" id="PS50043"/>
    </source>
</evidence>
<dbReference type="InterPro" id="IPR000792">
    <property type="entry name" value="Tscrpt_reg_LuxR_C"/>
</dbReference>
<dbReference type="SUPFAM" id="SSF46894">
    <property type="entry name" value="C-terminal effector domain of the bipartite response regulators"/>
    <property type="match status" value="2"/>
</dbReference>
<dbReference type="CDD" id="cd06170">
    <property type="entry name" value="LuxR_C_like"/>
    <property type="match status" value="2"/>
</dbReference>
<dbReference type="PROSITE" id="PS00622">
    <property type="entry name" value="HTH_LUXR_1"/>
    <property type="match status" value="1"/>
</dbReference>
<dbReference type="EMBL" id="CAJNJA010043911">
    <property type="protein sequence ID" value="CAE7797652.1"/>
    <property type="molecule type" value="Genomic_DNA"/>
</dbReference>
<feature type="transmembrane region" description="Helical" evidence="11">
    <location>
        <begin position="573"/>
        <end position="592"/>
    </location>
</feature>
<feature type="domain" description="HTH luxR-type" evidence="12">
    <location>
        <begin position="253"/>
        <end position="318"/>
    </location>
</feature>
<evidence type="ECO:0000313" key="15">
    <source>
        <dbReference type="Proteomes" id="UP000601435"/>
    </source>
</evidence>
<dbReference type="PANTHER" id="PTHR44688:SF16">
    <property type="entry name" value="DNA-BINDING TRANSCRIPTIONAL ACTIVATOR DEVR_DOSR"/>
    <property type="match status" value="1"/>
</dbReference>
<reference evidence="14" key="1">
    <citation type="submission" date="2021-02" db="EMBL/GenBank/DDBJ databases">
        <authorList>
            <person name="Dougan E. K."/>
            <person name="Rhodes N."/>
            <person name="Thang M."/>
            <person name="Chan C."/>
        </authorList>
    </citation>
    <scope>NUCLEOTIDE SEQUENCE</scope>
</reference>
<dbReference type="Proteomes" id="UP000601435">
    <property type="component" value="Unassembled WGS sequence"/>
</dbReference>
<dbReference type="GO" id="GO:0003677">
    <property type="term" value="F:DNA binding"/>
    <property type="evidence" value="ECO:0007669"/>
    <property type="project" value="UniProtKB-KW"/>
</dbReference>
<comment type="caution">
    <text evidence="14">The sequence shown here is derived from an EMBL/GenBank/DDBJ whole genome shotgun (WGS) entry which is preliminary data.</text>
</comment>
<evidence type="ECO:0000259" key="13">
    <source>
        <dbReference type="PROSITE" id="PS50110"/>
    </source>
</evidence>
<dbReference type="GO" id="GO:0012505">
    <property type="term" value="C:endomembrane system"/>
    <property type="evidence" value="ECO:0007669"/>
    <property type="project" value="UniProtKB-SubCell"/>
</dbReference>
<evidence type="ECO:0000256" key="3">
    <source>
        <dbReference type="ARBA" id="ARBA00022989"/>
    </source>
</evidence>
<keyword evidence="6 11" id="KW-0472">Membrane</keyword>
<dbReference type="InterPro" id="IPR011006">
    <property type="entry name" value="CheY-like_superfamily"/>
</dbReference>
<feature type="transmembrane region" description="Helical" evidence="11">
    <location>
        <begin position="480"/>
        <end position="501"/>
    </location>
</feature>
<feature type="binding site" evidence="8">
    <location>
        <position position="635"/>
    </location>
    <ligand>
        <name>Zn(2+)</name>
        <dbReference type="ChEBI" id="CHEBI:29105"/>
    </ligand>
</feature>
<evidence type="ECO:0000256" key="10">
    <source>
        <dbReference type="SAM" id="MobiDB-lite"/>
    </source>
</evidence>
<organism evidence="14 15">
    <name type="scientific">Symbiodinium necroappetens</name>
    <dbReference type="NCBI Taxonomy" id="1628268"/>
    <lineage>
        <taxon>Eukaryota</taxon>
        <taxon>Sar</taxon>
        <taxon>Alveolata</taxon>
        <taxon>Dinophyceae</taxon>
        <taxon>Suessiales</taxon>
        <taxon>Symbiodiniaceae</taxon>
        <taxon>Symbiodinium</taxon>
    </lineage>
</organism>
<keyword evidence="5" id="KW-0238">DNA-binding</keyword>
<dbReference type="SMART" id="SM00421">
    <property type="entry name" value="HTH_LUXR"/>
    <property type="match status" value="2"/>
</dbReference>
<dbReference type="GO" id="GO:0046872">
    <property type="term" value="F:metal ion binding"/>
    <property type="evidence" value="ECO:0007669"/>
    <property type="project" value="UniProtKB-KW"/>
</dbReference>
<evidence type="ECO:0000256" key="8">
    <source>
        <dbReference type="PIRSR" id="PIRSR604254-1"/>
    </source>
</evidence>
<dbReference type="GO" id="GO:0016020">
    <property type="term" value="C:membrane"/>
    <property type="evidence" value="ECO:0007669"/>
    <property type="project" value="InterPro"/>
</dbReference>
<dbReference type="GO" id="GO:0140911">
    <property type="term" value="F:pore-forming activity"/>
    <property type="evidence" value="ECO:0007669"/>
    <property type="project" value="InterPro"/>
</dbReference>
<dbReference type="GO" id="GO:0000160">
    <property type="term" value="P:phosphorelay signal transduction system"/>
    <property type="evidence" value="ECO:0007669"/>
    <property type="project" value="InterPro"/>
</dbReference>
<feature type="transmembrane region" description="Helical" evidence="11">
    <location>
        <begin position="452"/>
        <end position="474"/>
    </location>
</feature>
<dbReference type="InterPro" id="IPR016032">
    <property type="entry name" value="Sig_transdc_resp-reg_C-effctor"/>
</dbReference>
<feature type="region of interest" description="Disordered" evidence="10">
    <location>
        <begin position="383"/>
        <end position="406"/>
    </location>
</feature>
<proteinExistence type="predicted"/>
<dbReference type="PROSITE" id="PS50043">
    <property type="entry name" value="HTH_LUXR_2"/>
    <property type="match status" value="2"/>
</dbReference>
<evidence type="ECO:0000256" key="9">
    <source>
        <dbReference type="PROSITE-ProRule" id="PRU00169"/>
    </source>
</evidence>
<evidence type="ECO:0000256" key="1">
    <source>
        <dbReference type="ARBA" id="ARBA00004127"/>
    </source>
</evidence>
<dbReference type="GO" id="GO:0006355">
    <property type="term" value="P:regulation of DNA-templated transcription"/>
    <property type="evidence" value="ECO:0007669"/>
    <property type="project" value="InterPro"/>
</dbReference>
<dbReference type="Pfam" id="PF03006">
    <property type="entry name" value="HlyIII"/>
    <property type="match status" value="1"/>
</dbReference>
<feature type="binding site" evidence="8">
    <location>
        <position position="503"/>
    </location>
    <ligand>
        <name>Zn(2+)</name>
        <dbReference type="ChEBI" id="CHEBI:29105"/>
    </ligand>
</feature>
<gene>
    <name evidence="14" type="primary">yqfA</name>
    <name evidence="14" type="ORF">SNEC2469_LOCUS23494</name>
</gene>
<dbReference type="PRINTS" id="PR00038">
    <property type="entry name" value="HTHLUXR"/>
</dbReference>
<feature type="non-terminal residue" evidence="14">
    <location>
        <position position="658"/>
    </location>
</feature>
<keyword evidence="4" id="KW-0805">Transcription regulation</keyword>
<evidence type="ECO:0000313" key="14">
    <source>
        <dbReference type="EMBL" id="CAE7797652.1"/>
    </source>
</evidence>
<feature type="domain" description="Response regulatory" evidence="13">
    <location>
        <begin position="110"/>
        <end position="225"/>
    </location>
</feature>
<dbReference type="PANTHER" id="PTHR44688">
    <property type="entry name" value="DNA-BINDING TRANSCRIPTIONAL ACTIVATOR DEVR_DOSR"/>
    <property type="match status" value="1"/>
</dbReference>
<dbReference type="Pfam" id="PF00196">
    <property type="entry name" value="GerE"/>
    <property type="match status" value="2"/>
</dbReference>
<feature type="domain" description="HTH luxR-type" evidence="12">
    <location>
        <begin position="21"/>
        <end position="86"/>
    </location>
</feature>
<feature type="transmembrane region" description="Helical" evidence="11">
    <location>
        <begin position="545"/>
        <end position="566"/>
    </location>
</feature>
<dbReference type="PROSITE" id="PS50110">
    <property type="entry name" value="RESPONSE_REGULATORY"/>
    <property type="match status" value="1"/>
</dbReference>
<dbReference type="InterPro" id="IPR001789">
    <property type="entry name" value="Sig_transdc_resp-reg_receiver"/>
</dbReference>
<feature type="transmembrane region" description="Helical" evidence="11">
    <location>
        <begin position="513"/>
        <end position="533"/>
    </location>
</feature>
<keyword evidence="8" id="KW-0479">Metal-binding</keyword>
<sequence>VRSAALIGRDRRRARCLRHALRQRLYDLTPREREVLERLIGGQSSKVIARALDMSPRTVDTHRTRILRKFEVETTLMLMNRFADSHLDPELLREQASPKVGRMSQTISREILIVDPSPLFREGLRQMLAEAGLALAEPQTSLAAAEAELARGRAGLLLLGYSGDGGDLCQELEAIKQRHPGLKVAVICDRDAAALLPRFCAAGVDSVLTKDISADRLARCLELIQLGQRILPNDWIDQMLVRRRGAAANDDTAGAVDVPLSEREQDIALGLAEGLPNKLIARRLGITEATVKVHVKGLLRKIHARNRTQAAIWAVRRETILPAPAMIAAAECGDRGRAAQAERSLLQRLGGAGVLGSTGKAVGGQAITLPSLAAVAGRTVRGRTAPDGEAPTIAPTLAPPPSPRYRRRFPAAARAETKRDFPRRADGVTLGRMNEGTRGDHRYTLAEEIVHAALHGVGAVASLGGLVFLLWLALERQSDAAILSAVIYGGSLVVLYAASTFYHGLPEGPAKRLFLLFDHCAIYLLIAGTYTPFTLLALDPEVGRALFAAVWALALAGIALEVATRLLPRGRRLVWLSVPLYLGIGWLGLAVAGEEIVAALPPTALELLVAGGLLYTGGVGFYLWRRLPYHHAVWHALVLAASGAHFAAVAAYVMPAAA</sequence>